<name>A0A2I2FTH2_9EURO</name>
<evidence type="ECO:0000256" key="3">
    <source>
        <dbReference type="ARBA" id="ARBA00022842"/>
    </source>
</evidence>
<comment type="caution">
    <text evidence="5">The sequence shown here is derived from an EMBL/GenBank/DDBJ whole genome shotgun (WGS) entry which is preliminary data.</text>
</comment>
<dbReference type="AlphaFoldDB" id="A0A2I2FTH2"/>
<dbReference type="PANTHER" id="PTHR35201">
    <property type="entry name" value="TERPENE SYNTHASE"/>
    <property type="match status" value="1"/>
</dbReference>
<dbReference type="GO" id="GO:0008299">
    <property type="term" value="P:isoprenoid biosynthetic process"/>
    <property type="evidence" value="ECO:0007669"/>
    <property type="project" value="UniProtKB-ARBA"/>
</dbReference>
<comment type="similarity">
    <text evidence="2 4">Belongs to the terpene synthase family.</text>
</comment>
<dbReference type="GO" id="GO:0046872">
    <property type="term" value="F:metal ion binding"/>
    <property type="evidence" value="ECO:0007669"/>
    <property type="project" value="UniProtKB-KW"/>
</dbReference>
<dbReference type="OrthoDB" id="2861623at2759"/>
<dbReference type="VEuPathDB" id="FungiDB:P170DRAFT_480861"/>
<accession>A0A2I2FTH2</accession>
<dbReference type="EC" id="4.2.3.-" evidence="4"/>
<protein>
    <recommendedName>
        <fullName evidence="4">Terpene synthase</fullName>
        <ecNumber evidence="4">4.2.3.-</ecNumber>
    </recommendedName>
</protein>
<dbReference type="Proteomes" id="UP000234275">
    <property type="component" value="Unassembled WGS sequence"/>
</dbReference>
<keyword evidence="4" id="KW-0479">Metal-binding</keyword>
<dbReference type="EMBL" id="MSFO01000010">
    <property type="protein sequence ID" value="PLB43914.1"/>
    <property type="molecule type" value="Genomic_DNA"/>
</dbReference>
<dbReference type="InterPro" id="IPR034686">
    <property type="entry name" value="Terpene_cyclase-like_2"/>
</dbReference>
<dbReference type="SFLD" id="SFLDG01020">
    <property type="entry name" value="Terpene_Cyclase_Like_2"/>
    <property type="match status" value="1"/>
</dbReference>
<evidence type="ECO:0000256" key="2">
    <source>
        <dbReference type="ARBA" id="ARBA00006333"/>
    </source>
</evidence>
<comment type="cofactor">
    <cofactor evidence="1 4">
        <name>Mg(2+)</name>
        <dbReference type="ChEBI" id="CHEBI:18420"/>
    </cofactor>
</comment>
<dbReference type="InterPro" id="IPR008949">
    <property type="entry name" value="Isoprenoid_synthase_dom_sf"/>
</dbReference>
<dbReference type="Gene3D" id="1.10.600.10">
    <property type="entry name" value="Farnesyl Diphosphate Synthase"/>
    <property type="match status" value="1"/>
</dbReference>
<reference evidence="5 6" key="1">
    <citation type="submission" date="2016-12" db="EMBL/GenBank/DDBJ databases">
        <title>The genomes of Aspergillus section Nigri reveals drivers in fungal speciation.</title>
        <authorList>
            <consortium name="DOE Joint Genome Institute"/>
            <person name="Vesth T.C."/>
            <person name="Nybo J."/>
            <person name="Theobald S."/>
            <person name="Brandl J."/>
            <person name="Frisvad J.C."/>
            <person name="Nielsen K.F."/>
            <person name="Lyhne E.K."/>
            <person name="Kogle M.E."/>
            <person name="Kuo A."/>
            <person name="Riley R."/>
            <person name="Clum A."/>
            <person name="Nolan M."/>
            <person name="Lipzen A."/>
            <person name="Salamov A."/>
            <person name="Henrissat B."/>
            <person name="Wiebenga A."/>
            <person name="De Vries R.P."/>
            <person name="Grigoriev I.V."/>
            <person name="Mortensen U.H."/>
            <person name="Andersen M.R."/>
            <person name="Baker S.E."/>
        </authorList>
    </citation>
    <scope>NUCLEOTIDE SEQUENCE [LARGE SCALE GENOMIC DNA]</scope>
    <source>
        <strain evidence="5 6">IBT 23096</strain>
    </source>
</reference>
<dbReference type="PANTHER" id="PTHR35201:SF4">
    <property type="entry name" value="BETA-PINACENE SYNTHASE-RELATED"/>
    <property type="match status" value="1"/>
</dbReference>
<evidence type="ECO:0000256" key="1">
    <source>
        <dbReference type="ARBA" id="ARBA00001946"/>
    </source>
</evidence>
<gene>
    <name evidence="5" type="ORF">P170DRAFT_480861</name>
</gene>
<keyword evidence="4" id="KW-0456">Lyase</keyword>
<dbReference type="GeneID" id="36561516"/>
<dbReference type="SUPFAM" id="SSF48576">
    <property type="entry name" value="Terpenoid synthases"/>
    <property type="match status" value="1"/>
</dbReference>
<organism evidence="5 6">
    <name type="scientific">Aspergillus steynii IBT 23096</name>
    <dbReference type="NCBI Taxonomy" id="1392250"/>
    <lineage>
        <taxon>Eukaryota</taxon>
        <taxon>Fungi</taxon>
        <taxon>Dikarya</taxon>
        <taxon>Ascomycota</taxon>
        <taxon>Pezizomycotina</taxon>
        <taxon>Eurotiomycetes</taxon>
        <taxon>Eurotiomycetidae</taxon>
        <taxon>Eurotiales</taxon>
        <taxon>Aspergillaceae</taxon>
        <taxon>Aspergillus</taxon>
        <taxon>Aspergillus subgen. Circumdati</taxon>
    </lineage>
</organism>
<keyword evidence="3 4" id="KW-0460">Magnesium</keyword>
<sequence length="335" mass="38572">MPVILPDMFVSFLASPPEINPHYDTIRTQSETWLSRECSFSPKFQHTLHQLDFSYFCSVVIPLASFTKLRPLCDWGNWVFPFDDAFDNGPLQRDPAGAQEMVDACLSIIDGRNAAPEQPILHAFKSIWDRLSQQAPHGTQKRFVKYMTTFCESNIDQVTLHSASKIPTIDRLIELRRGSIGATPIFALVEYAYDLELPDSVMQHPIIEKLGEIITDIVLIQNDIVSYFKEQDLGENHNLVMVYLLKVGDITTAFDECASLLHSRYREWYSVLAQVPFWNEQIDSQVQQYISGIRNVAAANLNWSFRTDRYWYGHNTRVRQTRDVSMLVKEERSAI</sequence>
<evidence type="ECO:0000313" key="5">
    <source>
        <dbReference type="EMBL" id="PLB43914.1"/>
    </source>
</evidence>
<dbReference type="RefSeq" id="XP_024699216.1">
    <property type="nucleotide sequence ID" value="XM_024853818.1"/>
</dbReference>
<dbReference type="Pfam" id="PF19086">
    <property type="entry name" value="Terpene_syn_C_2"/>
    <property type="match status" value="1"/>
</dbReference>
<evidence type="ECO:0000256" key="4">
    <source>
        <dbReference type="RuleBase" id="RU366034"/>
    </source>
</evidence>
<dbReference type="GO" id="GO:0010333">
    <property type="term" value="F:terpene synthase activity"/>
    <property type="evidence" value="ECO:0007669"/>
    <property type="project" value="InterPro"/>
</dbReference>
<proteinExistence type="inferred from homology"/>
<evidence type="ECO:0000313" key="6">
    <source>
        <dbReference type="Proteomes" id="UP000234275"/>
    </source>
</evidence>
<keyword evidence="6" id="KW-1185">Reference proteome</keyword>
<dbReference type="SFLD" id="SFLDS00005">
    <property type="entry name" value="Isoprenoid_Synthase_Type_I"/>
    <property type="match status" value="1"/>
</dbReference>